<protein>
    <submittedName>
        <fullName evidence="3">Uncharacterized protein</fullName>
    </submittedName>
</protein>
<organism evidence="3 4">
    <name type="scientific">Spirosoma validum</name>
    <dbReference type="NCBI Taxonomy" id="2771355"/>
    <lineage>
        <taxon>Bacteria</taxon>
        <taxon>Pseudomonadati</taxon>
        <taxon>Bacteroidota</taxon>
        <taxon>Cytophagia</taxon>
        <taxon>Cytophagales</taxon>
        <taxon>Cytophagaceae</taxon>
        <taxon>Spirosoma</taxon>
    </lineage>
</organism>
<dbReference type="Proteomes" id="UP000653797">
    <property type="component" value="Unassembled WGS sequence"/>
</dbReference>
<evidence type="ECO:0000259" key="2">
    <source>
        <dbReference type="Pfam" id="PF25838"/>
    </source>
</evidence>
<sequence length="503" mass="55583">MPSTAVLLNAGPVQVRYENGFLRTLSMGNRELVRMIYFALRNPDWSTARIDITNERIDQTYDTFHVDYNWLVNDLGIHMAGHVAMQGHSDGRIAVVFQGEALSTFQRNRIGICVLHPLIGTTGQPCQITSPDGSQSNGLFPELIRPNQPFLGIQSMTWQTAFGDTLQLEFAGDVFETEDQRNWTDASFKTYSTPLTIPIPATVPAGTIVEQRVHFQPISLADETASAPIAPVASEQPENTLRIGLGQRADGQRLRDTEIASLKKLVLSHLRADVFLSSPDWTDHLQNARSDAQALGIPLDLALFFSTDSAKELSDFLAFLETNPTTIQSVSLFNLANRITSDTLLTKLVPILRAQLPTVPIGGGTDANFAEFNRNRFTYDLVDFVTFSINPQVHAFDNQTIMENVAAQADVVRSARYLTNNKPVRISAVTLLPRFNPALSTTFPIPLPLTDPRQSTHFAADWTKASRQILQGAGAVSVTYFETHGPRGIVDDETVFPVFNSLL</sequence>
<proteinExistence type="predicted"/>
<evidence type="ECO:0000313" key="4">
    <source>
        <dbReference type="Proteomes" id="UP000653797"/>
    </source>
</evidence>
<evidence type="ECO:0000259" key="1">
    <source>
        <dbReference type="Pfam" id="PF25837"/>
    </source>
</evidence>
<accession>A0A927GGJ8</accession>
<dbReference type="Pfam" id="PF25838">
    <property type="entry name" value="Apionate_lact_M"/>
    <property type="match status" value="1"/>
</dbReference>
<feature type="domain" description="D-apionate lactonase N-terminal" evidence="1">
    <location>
        <begin position="5"/>
        <end position="216"/>
    </location>
</feature>
<dbReference type="AlphaFoldDB" id="A0A927GGJ8"/>
<dbReference type="Pfam" id="PF25837">
    <property type="entry name" value="Apionate_lact_N"/>
    <property type="match status" value="1"/>
</dbReference>
<gene>
    <name evidence="3" type="ORF">IC230_27635</name>
</gene>
<reference evidence="3" key="1">
    <citation type="submission" date="2020-09" db="EMBL/GenBank/DDBJ databases">
        <authorList>
            <person name="Kim M.K."/>
        </authorList>
    </citation>
    <scope>NUCLEOTIDE SEQUENCE</scope>
    <source>
        <strain evidence="3">BT704</strain>
    </source>
</reference>
<feature type="domain" description="D-apionate lactonase TIM barrel" evidence="2">
    <location>
        <begin position="243"/>
        <end position="500"/>
    </location>
</feature>
<name>A0A927GGJ8_9BACT</name>
<evidence type="ECO:0000313" key="3">
    <source>
        <dbReference type="EMBL" id="MBD2756685.1"/>
    </source>
</evidence>
<dbReference type="InterPro" id="IPR058788">
    <property type="entry name" value="ApnL_N"/>
</dbReference>
<keyword evidence="4" id="KW-1185">Reference proteome</keyword>
<dbReference type="InterPro" id="IPR058787">
    <property type="entry name" value="ApnL_M"/>
</dbReference>
<comment type="caution">
    <text evidence="3">The sequence shown here is derived from an EMBL/GenBank/DDBJ whole genome shotgun (WGS) entry which is preliminary data.</text>
</comment>
<dbReference type="EMBL" id="JACXAA010000013">
    <property type="protein sequence ID" value="MBD2756685.1"/>
    <property type="molecule type" value="Genomic_DNA"/>
</dbReference>